<reference evidence="1" key="1">
    <citation type="submission" date="2020-03" db="EMBL/GenBank/DDBJ databases">
        <title>The deep terrestrial virosphere.</title>
        <authorList>
            <person name="Holmfeldt K."/>
            <person name="Nilsson E."/>
            <person name="Simone D."/>
            <person name="Lopez-Fernandez M."/>
            <person name="Wu X."/>
            <person name="de Brujin I."/>
            <person name="Lundin D."/>
            <person name="Andersson A."/>
            <person name="Bertilsson S."/>
            <person name="Dopson M."/>
        </authorList>
    </citation>
    <scope>NUCLEOTIDE SEQUENCE</scope>
    <source>
        <strain evidence="1">TM448A00186</strain>
        <strain evidence="2">TM448B01652</strain>
    </source>
</reference>
<dbReference type="EMBL" id="MT143986">
    <property type="protein sequence ID" value="QJA45154.1"/>
    <property type="molecule type" value="Genomic_DNA"/>
</dbReference>
<name>A0A6H1ZC77_9ZZZZ</name>
<accession>A0A6H1ZC77</accession>
<dbReference type="EMBL" id="MT144803">
    <property type="protein sequence ID" value="QJH99703.1"/>
    <property type="molecule type" value="Genomic_DNA"/>
</dbReference>
<gene>
    <name evidence="1" type="ORF">TM448A00186_0066</name>
    <name evidence="2" type="ORF">TM448B01652_0016</name>
</gene>
<proteinExistence type="predicted"/>
<evidence type="ECO:0000313" key="1">
    <source>
        <dbReference type="EMBL" id="QJA45154.1"/>
    </source>
</evidence>
<protein>
    <submittedName>
        <fullName evidence="1">Uncharacterized protein</fullName>
    </submittedName>
</protein>
<evidence type="ECO:0000313" key="2">
    <source>
        <dbReference type="EMBL" id="QJH99703.1"/>
    </source>
</evidence>
<dbReference type="AlphaFoldDB" id="A0A6H1ZC77"/>
<sequence length="85" mass="9906">MQEITISLTTEEWNSIIETLLFSSTSDMCANWEDEEFDKFVDLAIKINESTSYIFKPTNLDLYETNSEFPLIAKKIKDNFEVVVK</sequence>
<organism evidence="1">
    <name type="scientific">viral metagenome</name>
    <dbReference type="NCBI Taxonomy" id="1070528"/>
    <lineage>
        <taxon>unclassified sequences</taxon>
        <taxon>metagenomes</taxon>
        <taxon>organismal metagenomes</taxon>
    </lineage>
</organism>